<evidence type="ECO:0000259" key="8">
    <source>
        <dbReference type="Pfam" id="PF20655"/>
    </source>
</evidence>
<evidence type="ECO:0000256" key="1">
    <source>
        <dbReference type="ARBA" id="ARBA00004601"/>
    </source>
</evidence>
<dbReference type="PANTHER" id="PTHR14190">
    <property type="entry name" value="SUPPRESSOR OF ACTIN MUTATIONS 2/VACUOLAR PROTEIN SORTING 52"/>
    <property type="match status" value="1"/>
</dbReference>
<dbReference type="InterPro" id="IPR007258">
    <property type="entry name" value="Vps52"/>
</dbReference>
<feature type="domain" description="Vps52 C-terminal" evidence="8">
    <location>
        <begin position="395"/>
        <end position="434"/>
    </location>
</feature>
<dbReference type="GO" id="GO:0000938">
    <property type="term" value="C:GARP complex"/>
    <property type="evidence" value="ECO:0007669"/>
    <property type="project" value="TreeGrafter"/>
</dbReference>
<dbReference type="PANTHER" id="PTHR14190:SF7">
    <property type="entry name" value="VACUOLAR PROTEIN SORTING-ASSOCIATED PROTEIN 52 HOMOLOG"/>
    <property type="match status" value="1"/>
</dbReference>
<evidence type="ECO:0000313" key="10">
    <source>
        <dbReference type="Proteomes" id="UP000246740"/>
    </source>
</evidence>
<comment type="subcellular location">
    <subcellularLocation>
        <location evidence="1">Golgi apparatus</location>
        <location evidence="1">trans-Golgi network</location>
    </subcellularLocation>
</comment>
<dbReference type="GO" id="GO:0042147">
    <property type="term" value="P:retrograde transport, endosome to Golgi"/>
    <property type="evidence" value="ECO:0007669"/>
    <property type="project" value="TreeGrafter"/>
</dbReference>
<dbReference type="GO" id="GO:0032456">
    <property type="term" value="P:endocytic recycling"/>
    <property type="evidence" value="ECO:0007669"/>
    <property type="project" value="TreeGrafter"/>
</dbReference>
<dbReference type="GO" id="GO:0015031">
    <property type="term" value="P:protein transport"/>
    <property type="evidence" value="ECO:0007669"/>
    <property type="project" value="UniProtKB-KW"/>
</dbReference>
<evidence type="ECO:0000259" key="7">
    <source>
        <dbReference type="Pfam" id="PF04129"/>
    </source>
</evidence>
<evidence type="ECO:0000256" key="4">
    <source>
        <dbReference type="ARBA" id="ARBA00022927"/>
    </source>
</evidence>
<dbReference type="Proteomes" id="UP000246740">
    <property type="component" value="Unassembled WGS sequence"/>
</dbReference>
<dbReference type="OrthoDB" id="19482at2759"/>
<dbReference type="InterPro" id="IPR048319">
    <property type="entry name" value="Vps52_CC"/>
</dbReference>
<dbReference type="AlphaFoldDB" id="A0A317XQY2"/>
<feature type="domain" description="Vps52 coiled-coil" evidence="7">
    <location>
        <begin position="59"/>
        <end position="238"/>
    </location>
</feature>
<feature type="region of interest" description="Disordered" evidence="6">
    <location>
        <begin position="439"/>
        <end position="485"/>
    </location>
</feature>
<reference evidence="9 10" key="1">
    <citation type="journal article" date="2018" name="Mol. Biol. Evol.">
        <title>Broad Genomic Sampling Reveals a Smut Pathogenic Ancestry of the Fungal Clade Ustilaginomycotina.</title>
        <authorList>
            <person name="Kijpornyongpan T."/>
            <person name="Mondo S.J."/>
            <person name="Barry K."/>
            <person name="Sandor L."/>
            <person name="Lee J."/>
            <person name="Lipzen A."/>
            <person name="Pangilinan J."/>
            <person name="LaButti K."/>
            <person name="Hainaut M."/>
            <person name="Henrissat B."/>
            <person name="Grigoriev I.V."/>
            <person name="Spatafora J.W."/>
            <person name="Aime M.C."/>
        </authorList>
    </citation>
    <scope>NUCLEOTIDE SEQUENCE [LARGE SCALE GENOMIC DNA]</scope>
    <source>
        <strain evidence="9 10">MCA 3645</strain>
    </source>
</reference>
<dbReference type="InterPro" id="IPR048361">
    <property type="entry name" value="Vps52_C"/>
</dbReference>
<keyword evidence="3" id="KW-0813">Transport</keyword>
<name>A0A317XQY2_9BASI</name>
<keyword evidence="4" id="KW-0653">Protein transport</keyword>
<evidence type="ECO:0000256" key="2">
    <source>
        <dbReference type="ARBA" id="ARBA00008180"/>
    </source>
</evidence>
<evidence type="ECO:0000256" key="5">
    <source>
        <dbReference type="ARBA" id="ARBA00023034"/>
    </source>
</evidence>
<dbReference type="InParanoid" id="A0A317XQY2"/>
<dbReference type="GO" id="GO:0019905">
    <property type="term" value="F:syntaxin binding"/>
    <property type="evidence" value="ECO:0007669"/>
    <property type="project" value="TreeGrafter"/>
</dbReference>
<feature type="compositionally biased region" description="Low complexity" evidence="6">
    <location>
        <begin position="447"/>
        <end position="478"/>
    </location>
</feature>
<protein>
    <recommendedName>
        <fullName evidence="11">Vps52-domain-containing protein</fullName>
    </recommendedName>
</protein>
<dbReference type="GO" id="GO:0005829">
    <property type="term" value="C:cytosol"/>
    <property type="evidence" value="ECO:0007669"/>
    <property type="project" value="GOC"/>
</dbReference>
<gene>
    <name evidence="9" type="ORF">BCV70DRAFT_199972</name>
</gene>
<evidence type="ECO:0000256" key="6">
    <source>
        <dbReference type="SAM" id="MobiDB-lite"/>
    </source>
</evidence>
<keyword evidence="5" id="KW-0333">Golgi apparatus</keyword>
<sequence>MIDDAKAEELIGKAELASRLSNDRQCDVQQLYTSALAAKSASQAEQDEKYLSLLPTFLSLHSQATQSKQLLGSLESFLSTFQTDLSALSTHIEALQTTSQGIDARLDSRRHVEADLATFLSSIALSPRIVDLFFETEPETRPDLWNKAVKQLEKVLEATSPGAAAAGTDAQGPDDITSSQAVQEVRQVAESSKHVVSAKLRNFLIAPHAAIKASVTTNVQVLQTSVLLKHHRPLYGFLARQNPRVAIDVQRSYVGAARLYFETAFRRYARSLGLARKRWAEPSGTGSIVDPRSSSYGAAGSGAVPTSMAGLQASMSSITKGAGLGFLSGGGAASSGPGTGPATPSAISRVTSQDGGSAAGLSDNEAMNSAFSDPWIFHPARIQYSKLEGPATVLGYMADDPAFKACPENLFRSLSLVLLDNACSEYTFLVRFFENAAAPAEAEEDGATGTTKTTKTGTPQGQGKSGTALGPDESASAADENEASRHDASSAAAAIAITGAGAVDANDVDIEAEVEPTVVQLSTREQLAIKNRRGAVDEIFKQIFEPSISTWNSFVRGLVLPAMPFLSLLSMVMLNERTMALLRARGCCSPNSSLESTLMGFKLLAYPHLKRALDEQIAALAKLNGNKSAASTNMATSHGSAGSASASASVWGILGSVTGSVSSHSSASLTHDLALTIAARYASLFTKATDIMADLPDQAIYSSLARMRSEIKILILTSPNINPRSAVIQSILLTIENANLPNSIPQLHDELDFWSRALVSARQQP</sequence>
<dbReference type="GO" id="GO:0006896">
    <property type="term" value="P:Golgi to vacuole transport"/>
    <property type="evidence" value="ECO:0007669"/>
    <property type="project" value="TreeGrafter"/>
</dbReference>
<comment type="similarity">
    <text evidence="2">Belongs to the VPS52 family.</text>
</comment>
<dbReference type="Pfam" id="PF20655">
    <property type="entry name" value="Vps52_C"/>
    <property type="match status" value="1"/>
</dbReference>
<evidence type="ECO:0000313" key="9">
    <source>
        <dbReference type="EMBL" id="PWZ00705.1"/>
    </source>
</evidence>
<evidence type="ECO:0000256" key="3">
    <source>
        <dbReference type="ARBA" id="ARBA00022448"/>
    </source>
</evidence>
<accession>A0A317XQY2</accession>
<dbReference type="STRING" id="1882483.A0A317XQY2"/>
<dbReference type="Pfam" id="PF04129">
    <property type="entry name" value="Vps52_CC"/>
    <property type="match status" value="1"/>
</dbReference>
<organism evidence="9 10">
    <name type="scientific">Testicularia cyperi</name>
    <dbReference type="NCBI Taxonomy" id="1882483"/>
    <lineage>
        <taxon>Eukaryota</taxon>
        <taxon>Fungi</taxon>
        <taxon>Dikarya</taxon>
        <taxon>Basidiomycota</taxon>
        <taxon>Ustilaginomycotina</taxon>
        <taxon>Ustilaginomycetes</taxon>
        <taxon>Ustilaginales</taxon>
        <taxon>Anthracoideaceae</taxon>
        <taxon>Testicularia</taxon>
    </lineage>
</organism>
<feature type="region of interest" description="Disordered" evidence="6">
    <location>
        <begin position="333"/>
        <end position="363"/>
    </location>
</feature>
<keyword evidence="10" id="KW-1185">Reference proteome</keyword>
<dbReference type="EMBL" id="KZ819192">
    <property type="protein sequence ID" value="PWZ00705.1"/>
    <property type="molecule type" value="Genomic_DNA"/>
</dbReference>
<evidence type="ECO:0008006" key="11">
    <source>
        <dbReference type="Google" id="ProtNLM"/>
    </source>
</evidence>
<proteinExistence type="inferred from homology"/>